<evidence type="ECO:0000313" key="6">
    <source>
        <dbReference type="Proteomes" id="UP001286313"/>
    </source>
</evidence>
<keyword evidence="1" id="KW-1015">Disulfide bond</keyword>
<proteinExistence type="predicted"/>
<evidence type="ECO:0000313" key="5">
    <source>
        <dbReference type="EMBL" id="KAK3876257.1"/>
    </source>
</evidence>
<feature type="disulfide bond" evidence="1">
    <location>
        <begin position="260"/>
        <end position="269"/>
    </location>
</feature>
<dbReference type="PROSITE" id="PS00022">
    <property type="entry name" value="EGF_1"/>
    <property type="match status" value="1"/>
</dbReference>
<evidence type="ECO:0000259" key="4">
    <source>
        <dbReference type="PROSITE" id="PS50026"/>
    </source>
</evidence>
<evidence type="ECO:0000256" key="1">
    <source>
        <dbReference type="PROSITE-ProRule" id="PRU00076"/>
    </source>
</evidence>
<dbReference type="SUPFAM" id="SSF57196">
    <property type="entry name" value="EGF/Laminin"/>
    <property type="match status" value="1"/>
</dbReference>
<organism evidence="5 6">
    <name type="scientific">Petrolisthes cinctipes</name>
    <name type="common">Flat porcelain crab</name>
    <dbReference type="NCBI Taxonomy" id="88211"/>
    <lineage>
        <taxon>Eukaryota</taxon>
        <taxon>Metazoa</taxon>
        <taxon>Ecdysozoa</taxon>
        <taxon>Arthropoda</taxon>
        <taxon>Crustacea</taxon>
        <taxon>Multicrustacea</taxon>
        <taxon>Malacostraca</taxon>
        <taxon>Eumalacostraca</taxon>
        <taxon>Eucarida</taxon>
        <taxon>Decapoda</taxon>
        <taxon>Pleocyemata</taxon>
        <taxon>Anomura</taxon>
        <taxon>Galatheoidea</taxon>
        <taxon>Porcellanidae</taxon>
        <taxon>Petrolisthes</taxon>
    </lineage>
</organism>
<sequence length="413" mass="45232">MVVEWKQPPATWRHSSPWYHALPVRGYFTTPPYTTPVCLTPLHSPVQYTTPVCLTPLHSPVQYTTPVCLTPLHSTPPYSTPLLSASLHSPVYHSCLPHSTPLPRTPLLSASLHSPIQYTTSAYVIPLHSPVYHSSASFVQFSTYPHFILISHQHAFLDCDGVVHGVACCWIPLLPIPCPTPPHPVVPRPVSFSSRPLPSPSQGCSSRSTPKPRPPSPTMRPNITFQTYACPPAYAAWYCLNGATCFTVKIGESILYNCECADGYMGQRCEFKDLDGSYLPTREKVLLETASIAGGATVACVLVFVVLFAAYVLMQRGKDKRCRELDDGRGSDRQPFTGYQNPRPEIIRTISNPYARTLEELSHVEVQPTKPASCPVSVKDNANSIATTSSTATTNTPTTTTTNTTTNTAHDPS</sequence>
<dbReference type="PANTHER" id="PTHR12332">
    <property type="entry name" value="KEREN-RELATED"/>
    <property type="match status" value="1"/>
</dbReference>
<keyword evidence="3" id="KW-1133">Transmembrane helix</keyword>
<feature type="transmembrane region" description="Helical" evidence="3">
    <location>
        <begin position="292"/>
        <end position="313"/>
    </location>
</feature>
<dbReference type="InterPro" id="IPR000742">
    <property type="entry name" value="EGF"/>
</dbReference>
<protein>
    <recommendedName>
        <fullName evidence="4">EGF-like domain-containing protein</fullName>
    </recommendedName>
</protein>
<comment type="caution">
    <text evidence="1">Lacks conserved residue(s) required for the propagation of feature annotation.</text>
</comment>
<dbReference type="Proteomes" id="UP001286313">
    <property type="component" value="Unassembled WGS sequence"/>
</dbReference>
<feature type="region of interest" description="Disordered" evidence="2">
    <location>
        <begin position="322"/>
        <end position="343"/>
    </location>
</feature>
<feature type="region of interest" description="Disordered" evidence="2">
    <location>
        <begin position="385"/>
        <end position="413"/>
    </location>
</feature>
<dbReference type="GO" id="GO:0048018">
    <property type="term" value="F:receptor ligand activity"/>
    <property type="evidence" value="ECO:0007669"/>
    <property type="project" value="InterPro"/>
</dbReference>
<dbReference type="GO" id="GO:0007173">
    <property type="term" value="P:epidermal growth factor receptor signaling pathway"/>
    <property type="evidence" value="ECO:0007669"/>
    <property type="project" value="InterPro"/>
</dbReference>
<dbReference type="Gene3D" id="2.10.25.10">
    <property type="entry name" value="Laminin"/>
    <property type="match status" value="1"/>
</dbReference>
<keyword evidence="3" id="KW-0812">Transmembrane</keyword>
<accession>A0AAE1FN62</accession>
<gene>
    <name evidence="5" type="ORF">Pcinc_018944</name>
</gene>
<reference evidence="5" key="1">
    <citation type="submission" date="2023-10" db="EMBL/GenBank/DDBJ databases">
        <title>Genome assemblies of two species of porcelain crab, Petrolisthes cinctipes and Petrolisthes manimaculis (Anomura: Porcellanidae).</title>
        <authorList>
            <person name="Angst P."/>
        </authorList>
    </citation>
    <scope>NUCLEOTIDE SEQUENCE</scope>
    <source>
        <strain evidence="5">PB745_01</strain>
        <tissue evidence="5">Gill</tissue>
    </source>
</reference>
<dbReference type="EMBL" id="JAWQEG010001848">
    <property type="protein sequence ID" value="KAK3876257.1"/>
    <property type="molecule type" value="Genomic_DNA"/>
</dbReference>
<feature type="domain" description="EGF-like" evidence="4">
    <location>
        <begin position="226"/>
        <end position="270"/>
    </location>
</feature>
<feature type="region of interest" description="Disordered" evidence="2">
    <location>
        <begin position="189"/>
        <end position="218"/>
    </location>
</feature>
<dbReference type="AlphaFoldDB" id="A0AAE1FN62"/>
<dbReference type="GO" id="GO:0005154">
    <property type="term" value="F:epidermal growth factor receptor binding"/>
    <property type="evidence" value="ECO:0007669"/>
    <property type="project" value="InterPro"/>
</dbReference>
<name>A0AAE1FN62_PETCI</name>
<evidence type="ECO:0000256" key="3">
    <source>
        <dbReference type="SAM" id="Phobius"/>
    </source>
</evidence>
<dbReference type="CDD" id="cd00054">
    <property type="entry name" value="EGF_CA"/>
    <property type="match status" value="1"/>
</dbReference>
<dbReference type="PROSITE" id="PS50026">
    <property type="entry name" value="EGF_3"/>
    <property type="match status" value="1"/>
</dbReference>
<evidence type="ECO:0000256" key="2">
    <source>
        <dbReference type="SAM" id="MobiDB-lite"/>
    </source>
</evidence>
<dbReference type="InterPro" id="IPR043403">
    <property type="entry name" value="Gurken/Spitz"/>
</dbReference>
<dbReference type="PANTHER" id="PTHR12332:SF1">
    <property type="entry name" value="KEREN-RELATED"/>
    <property type="match status" value="1"/>
</dbReference>
<dbReference type="SMART" id="SM00181">
    <property type="entry name" value="EGF"/>
    <property type="match status" value="1"/>
</dbReference>
<dbReference type="PROSITE" id="PS01186">
    <property type="entry name" value="EGF_2"/>
    <property type="match status" value="1"/>
</dbReference>
<keyword evidence="3" id="KW-0472">Membrane</keyword>
<keyword evidence="6" id="KW-1185">Reference proteome</keyword>
<comment type="caution">
    <text evidence="5">The sequence shown here is derived from an EMBL/GenBank/DDBJ whole genome shotgun (WGS) entry which is preliminary data.</text>
</comment>
<feature type="compositionally biased region" description="Basic and acidic residues" evidence="2">
    <location>
        <begin position="322"/>
        <end position="332"/>
    </location>
</feature>
<keyword evidence="1" id="KW-0245">EGF-like domain</keyword>